<evidence type="ECO:0000256" key="1">
    <source>
        <dbReference type="SAM" id="MobiDB-lite"/>
    </source>
</evidence>
<feature type="compositionally biased region" description="Polar residues" evidence="1">
    <location>
        <begin position="31"/>
        <end position="40"/>
    </location>
</feature>
<dbReference type="VEuPathDB" id="FungiDB:TRIREDRAFT_111252"/>
<protein>
    <submittedName>
        <fullName evidence="2">Predicted protein</fullName>
    </submittedName>
</protein>
<evidence type="ECO:0000313" key="2">
    <source>
        <dbReference type="EMBL" id="EGR45287.1"/>
    </source>
</evidence>
<dbReference type="KEGG" id="tre:TRIREDRAFT_111252"/>
<organism evidence="3">
    <name type="scientific">Hypocrea jecorina (strain QM6a)</name>
    <name type="common">Trichoderma reesei</name>
    <dbReference type="NCBI Taxonomy" id="431241"/>
    <lineage>
        <taxon>Eukaryota</taxon>
        <taxon>Fungi</taxon>
        <taxon>Dikarya</taxon>
        <taxon>Ascomycota</taxon>
        <taxon>Pezizomycotina</taxon>
        <taxon>Sordariomycetes</taxon>
        <taxon>Hypocreomycetidae</taxon>
        <taxon>Hypocreales</taxon>
        <taxon>Hypocreaceae</taxon>
        <taxon>Trichoderma</taxon>
    </lineage>
</organism>
<dbReference type="HOGENOM" id="CLU_2427288_0_0_1"/>
<keyword evidence="3" id="KW-1185">Reference proteome</keyword>
<dbReference type="AlphaFoldDB" id="G0RTY3"/>
<feature type="region of interest" description="Disordered" evidence="1">
    <location>
        <begin position="1"/>
        <end position="40"/>
    </location>
</feature>
<accession>G0RTY3</accession>
<evidence type="ECO:0000313" key="3">
    <source>
        <dbReference type="Proteomes" id="UP000008984"/>
    </source>
</evidence>
<dbReference type="Proteomes" id="UP000008984">
    <property type="component" value="Unassembled WGS sequence"/>
</dbReference>
<dbReference type="GeneID" id="18482300"/>
<name>G0RTY3_HYPJQ</name>
<reference evidence="2 3" key="1">
    <citation type="journal article" date="2008" name="Nat. Biotechnol.">
        <title>Genome sequencing and analysis of the biomass-degrading fungus Trichoderma reesei (syn. Hypocrea jecorina).</title>
        <authorList>
            <person name="Martinez D."/>
            <person name="Berka R.M."/>
            <person name="Henrissat B."/>
            <person name="Saloheimo M."/>
            <person name="Arvas M."/>
            <person name="Baker S.E."/>
            <person name="Chapman J."/>
            <person name="Chertkov O."/>
            <person name="Coutinho P.M."/>
            <person name="Cullen D."/>
            <person name="Danchin E.G."/>
            <person name="Grigoriev I.V."/>
            <person name="Harris P."/>
            <person name="Jackson M."/>
            <person name="Kubicek C.P."/>
            <person name="Han C.S."/>
            <person name="Ho I."/>
            <person name="Larrondo L.F."/>
            <person name="de Leon A.L."/>
            <person name="Magnuson J.K."/>
            <person name="Merino S."/>
            <person name="Misra M."/>
            <person name="Nelson B."/>
            <person name="Putnam N."/>
            <person name="Robbertse B."/>
            <person name="Salamov A.A."/>
            <person name="Schmoll M."/>
            <person name="Terry A."/>
            <person name="Thayer N."/>
            <person name="Westerholm-Parvinen A."/>
            <person name="Schoch C.L."/>
            <person name="Yao J."/>
            <person name="Barabote R."/>
            <person name="Nelson M.A."/>
            <person name="Detter C."/>
            <person name="Bruce D."/>
            <person name="Kuske C.R."/>
            <person name="Xie G."/>
            <person name="Richardson P."/>
            <person name="Rokhsar D.S."/>
            <person name="Lucas S.M."/>
            <person name="Rubin E.M."/>
            <person name="Dunn-Coleman N."/>
            <person name="Ward M."/>
            <person name="Brettin T.S."/>
        </authorList>
    </citation>
    <scope>NUCLEOTIDE SEQUENCE [LARGE SCALE GENOMIC DNA]</scope>
    <source>
        <strain evidence="2 3">QM6a</strain>
    </source>
</reference>
<gene>
    <name evidence="2" type="ORF">TRIREDRAFT_111252</name>
</gene>
<sequence>MGNNTSAGPTAGTELRSPDSASIYSGSGSGPDSNNDTQQLVPVTSFRSIIIYHVTERTATDRIHGDKEGIGCFTRYYLQASHIRHASRDSF</sequence>
<dbReference type="RefSeq" id="XP_006968732.1">
    <property type="nucleotide sequence ID" value="XM_006968670.1"/>
</dbReference>
<dbReference type="EMBL" id="GL985080">
    <property type="protein sequence ID" value="EGR45287.1"/>
    <property type="molecule type" value="Genomic_DNA"/>
</dbReference>
<proteinExistence type="predicted"/>